<feature type="region of interest" description="Disordered" evidence="5">
    <location>
        <begin position="560"/>
        <end position="584"/>
    </location>
</feature>
<feature type="domain" description="PHD-type" evidence="6">
    <location>
        <begin position="118"/>
        <end position="165"/>
    </location>
</feature>
<dbReference type="InterPro" id="IPR011011">
    <property type="entry name" value="Znf_FYVE_PHD"/>
</dbReference>
<evidence type="ECO:0000256" key="4">
    <source>
        <dbReference type="PROSITE-ProRule" id="PRU00146"/>
    </source>
</evidence>
<comment type="caution">
    <text evidence="7">The sequence shown here is derived from an EMBL/GenBank/DDBJ whole genome shotgun (WGS) entry which is preliminary data.</text>
</comment>
<dbReference type="GO" id="GO:0003677">
    <property type="term" value="F:DNA binding"/>
    <property type="evidence" value="ECO:0007669"/>
    <property type="project" value="InterPro"/>
</dbReference>
<dbReference type="Proteomes" id="UP001054902">
    <property type="component" value="Unassembled WGS sequence"/>
</dbReference>
<feature type="region of interest" description="Disordered" evidence="5">
    <location>
        <begin position="519"/>
        <end position="541"/>
    </location>
</feature>
<feature type="region of interest" description="Disordered" evidence="5">
    <location>
        <begin position="336"/>
        <end position="412"/>
    </location>
</feature>
<dbReference type="InterPro" id="IPR001965">
    <property type="entry name" value="Znf_PHD"/>
</dbReference>
<dbReference type="GO" id="GO:0008270">
    <property type="term" value="F:zinc ion binding"/>
    <property type="evidence" value="ECO:0007669"/>
    <property type="project" value="UniProtKB-KW"/>
</dbReference>
<feature type="compositionally biased region" description="Basic and acidic residues" evidence="5">
    <location>
        <begin position="928"/>
        <end position="937"/>
    </location>
</feature>
<dbReference type="Pfam" id="PF00628">
    <property type="entry name" value="PHD"/>
    <property type="match status" value="2"/>
</dbReference>
<dbReference type="SMART" id="SM00384">
    <property type="entry name" value="AT_hook"/>
    <property type="match status" value="2"/>
</dbReference>
<dbReference type="GO" id="GO:0005634">
    <property type="term" value="C:nucleus"/>
    <property type="evidence" value="ECO:0007669"/>
    <property type="project" value="TreeGrafter"/>
</dbReference>
<feature type="compositionally biased region" description="Basic and acidic residues" evidence="5">
    <location>
        <begin position="575"/>
        <end position="584"/>
    </location>
</feature>
<dbReference type="PANTHER" id="PTHR46309">
    <property type="entry name" value="PHD FINGER PROTEIN 12"/>
    <property type="match status" value="1"/>
</dbReference>
<feature type="compositionally biased region" description="Low complexity" evidence="5">
    <location>
        <begin position="695"/>
        <end position="706"/>
    </location>
</feature>
<keyword evidence="8" id="KW-1185">Reference proteome</keyword>
<keyword evidence="1" id="KW-0479">Metal-binding</keyword>
<dbReference type="InterPro" id="IPR019787">
    <property type="entry name" value="Znf_PHD-finger"/>
</dbReference>
<accession>A0AAD3D0R5</accession>
<organism evidence="7 8">
    <name type="scientific">Chaetoceros tenuissimus</name>
    <dbReference type="NCBI Taxonomy" id="426638"/>
    <lineage>
        <taxon>Eukaryota</taxon>
        <taxon>Sar</taxon>
        <taxon>Stramenopiles</taxon>
        <taxon>Ochrophyta</taxon>
        <taxon>Bacillariophyta</taxon>
        <taxon>Coscinodiscophyceae</taxon>
        <taxon>Chaetocerotophycidae</taxon>
        <taxon>Chaetocerotales</taxon>
        <taxon>Chaetocerotaceae</taxon>
        <taxon>Chaetoceros</taxon>
    </lineage>
</organism>
<evidence type="ECO:0000256" key="2">
    <source>
        <dbReference type="ARBA" id="ARBA00022771"/>
    </source>
</evidence>
<dbReference type="GO" id="GO:0003714">
    <property type="term" value="F:transcription corepressor activity"/>
    <property type="evidence" value="ECO:0007669"/>
    <property type="project" value="InterPro"/>
</dbReference>
<dbReference type="InterPro" id="IPR013083">
    <property type="entry name" value="Znf_RING/FYVE/PHD"/>
</dbReference>
<dbReference type="Gene3D" id="2.30.30.1150">
    <property type="match status" value="1"/>
</dbReference>
<feature type="region of interest" description="Disordered" evidence="5">
    <location>
        <begin position="678"/>
        <end position="710"/>
    </location>
</feature>
<proteinExistence type="predicted"/>
<feature type="region of interest" description="Disordered" evidence="5">
    <location>
        <begin position="797"/>
        <end position="829"/>
    </location>
</feature>
<dbReference type="GO" id="GO:0006357">
    <property type="term" value="P:regulation of transcription by RNA polymerase II"/>
    <property type="evidence" value="ECO:0007669"/>
    <property type="project" value="TreeGrafter"/>
</dbReference>
<dbReference type="SUPFAM" id="SSF57903">
    <property type="entry name" value="FYVE/PHD zinc finger"/>
    <property type="match status" value="3"/>
</dbReference>
<feature type="domain" description="PHD-type" evidence="6">
    <location>
        <begin position="444"/>
        <end position="511"/>
    </location>
</feature>
<gene>
    <name evidence="7" type="ORF">CTEN210_11983</name>
</gene>
<dbReference type="PANTHER" id="PTHR46309:SF1">
    <property type="entry name" value="PHD FINGER PROTEIN 12"/>
    <property type="match status" value="1"/>
</dbReference>
<feature type="compositionally biased region" description="Acidic residues" evidence="5">
    <location>
        <begin position="198"/>
        <end position="234"/>
    </location>
</feature>
<dbReference type="InterPro" id="IPR017956">
    <property type="entry name" value="AT_hook_DNA-bd_motif"/>
</dbReference>
<dbReference type="SMART" id="SM00249">
    <property type="entry name" value="PHD"/>
    <property type="match status" value="3"/>
</dbReference>
<dbReference type="EMBL" id="BLLK01000049">
    <property type="protein sequence ID" value="GFH55507.1"/>
    <property type="molecule type" value="Genomic_DNA"/>
</dbReference>
<evidence type="ECO:0000256" key="3">
    <source>
        <dbReference type="ARBA" id="ARBA00022833"/>
    </source>
</evidence>
<evidence type="ECO:0000313" key="7">
    <source>
        <dbReference type="EMBL" id="GFH55507.1"/>
    </source>
</evidence>
<sequence>MPRLPAKQREAEKIATKLSNGTYAAAVNDSPARFSWEQHAHNLLKNMNTTTQKRHKILTSFIKKLTQKREEFRKEKKSGAGCATEAIEFYQYVLSLNKSFESSDSSSSEEEEDSDGHNDQCEVCAQGGELLCCSTCNLVFHLQCTRPILKSTPRNNWSCAHCDAGGVTGYKKDSRLRKKARTAVKEMKALQLEHQEQQQEEEDGQGEGEDDGDEEKQTEDGDTEGNEDDNEMTAEETNKDEAASSSEPLDSTSKCKVCSYGGDLISCNQDVCENKFHVQCVRPLLDAKPTDWNCAYCDVDFVTGLKPQARKRRAALSGVRAMEKLKVEYDSKRKANILPQEMMGSPTGKRSRDEAQGNTSATNTPLHPGQPRSKRIRKQRMDLKPDQDSITDTSLHSMGEEEEEEEQESTVTLTEPLYTRDMIPNELIKRLTPRATNSNSRHGQYNCKFCMDDEKTTTCCFCACRVCFTKQNKNNTILCDLCDGEYHLSCLVPKLSQVPDFEWFCPTCVDAIKEALAAPKPKPSRKKKTTKTVEKPTVVKKGGGSKAKAAKLLLKQKKAAYSAMQPRTSSGRFAPKSEKSEKKVKPSTIAAVVVPVKRGRGRPPKNPALKAAAIAAAAKKATSPKKATTPAKRTSTGRPVGRPRKDATKLPVVEPVIVEPAQEEKIVEHRSRSGRVVKRKAAYDEREEGPQLLKASASTTVSSSVAKNDVKEEEVAQDMEVSGSTTENESKKTISEAAAVAANVAATLLEQQANDNVAYTPSAVAPAMTLPEVKMDPVEIIQPPKIDAPSISINAARASNKSPSNVSVNDSEKASVSSSKSARRKPGARECMQISRRFGADIIPQQYMDILFDYCARGKVEHLIRMRERLDEHSRYLEQQLAGLEMMVLEKGGEANANLTQAVGKVAIATEADEISRLVPKTAGADTPMKDVSESAKADATNA</sequence>
<feature type="domain" description="PHD-type" evidence="6">
    <location>
        <begin position="252"/>
        <end position="300"/>
    </location>
</feature>
<evidence type="ECO:0000259" key="6">
    <source>
        <dbReference type="PROSITE" id="PS50016"/>
    </source>
</evidence>
<dbReference type="InterPro" id="IPR042163">
    <property type="entry name" value="PHF12"/>
</dbReference>
<feature type="region of interest" description="Disordered" evidence="5">
    <location>
        <begin position="919"/>
        <end position="943"/>
    </location>
</feature>
<name>A0AAD3D0R5_9STRA</name>
<dbReference type="Gene3D" id="3.30.40.10">
    <property type="entry name" value="Zinc/RING finger domain, C3HC4 (zinc finger)"/>
    <property type="match status" value="2"/>
</dbReference>
<feature type="compositionally biased region" description="Polar residues" evidence="5">
    <location>
        <begin position="243"/>
        <end position="253"/>
    </location>
</feature>
<dbReference type="PROSITE" id="PS50016">
    <property type="entry name" value="ZF_PHD_2"/>
    <property type="match status" value="3"/>
</dbReference>
<feature type="region of interest" description="Disordered" evidence="5">
    <location>
        <begin position="192"/>
        <end position="253"/>
    </location>
</feature>
<evidence type="ECO:0000256" key="5">
    <source>
        <dbReference type="SAM" id="MobiDB-lite"/>
    </source>
</evidence>
<dbReference type="PROSITE" id="PS01359">
    <property type="entry name" value="ZF_PHD_1"/>
    <property type="match status" value="2"/>
</dbReference>
<keyword evidence="2 4" id="KW-0863">Zinc-finger</keyword>
<keyword evidence="3" id="KW-0862">Zinc</keyword>
<reference evidence="7 8" key="1">
    <citation type="journal article" date="2021" name="Sci. Rep.">
        <title>The genome of the diatom Chaetoceros tenuissimus carries an ancient integrated fragment of an extant virus.</title>
        <authorList>
            <person name="Hongo Y."/>
            <person name="Kimura K."/>
            <person name="Takaki Y."/>
            <person name="Yoshida Y."/>
            <person name="Baba S."/>
            <person name="Kobayashi G."/>
            <person name="Nagasaki K."/>
            <person name="Hano T."/>
            <person name="Tomaru Y."/>
        </authorList>
    </citation>
    <scope>NUCLEOTIDE SEQUENCE [LARGE SCALE GENOMIC DNA]</scope>
    <source>
        <strain evidence="7 8">NIES-3715</strain>
    </source>
</reference>
<evidence type="ECO:0000313" key="8">
    <source>
        <dbReference type="Proteomes" id="UP001054902"/>
    </source>
</evidence>
<feature type="region of interest" description="Disordered" evidence="5">
    <location>
        <begin position="618"/>
        <end position="646"/>
    </location>
</feature>
<feature type="compositionally biased region" description="Polar residues" evidence="5">
    <location>
        <begin position="356"/>
        <end position="365"/>
    </location>
</feature>
<dbReference type="CDD" id="cd15541">
    <property type="entry name" value="PHD_TIF1_like"/>
    <property type="match status" value="1"/>
</dbReference>
<dbReference type="InterPro" id="IPR019786">
    <property type="entry name" value="Zinc_finger_PHD-type_CS"/>
</dbReference>
<feature type="compositionally biased region" description="Polar residues" evidence="5">
    <location>
        <begin position="797"/>
        <end position="806"/>
    </location>
</feature>
<dbReference type="AlphaFoldDB" id="A0AAD3D0R5"/>
<evidence type="ECO:0000256" key="1">
    <source>
        <dbReference type="ARBA" id="ARBA00022723"/>
    </source>
</evidence>
<protein>
    <recommendedName>
        <fullName evidence="6">PHD-type domain-containing protein</fullName>
    </recommendedName>
</protein>
<feature type="compositionally biased region" description="Low complexity" evidence="5">
    <location>
        <begin position="618"/>
        <end position="632"/>
    </location>
</feature>